<dbReference type="EMBL" id="VKGK01000001">
    <property type="protein sequence ID" value="TRY16227.1"/>
    <property type="molecule type" value="Genomic_DNA"/>
</dbReference>
<feature type="signal peptide" evidence="1">
    <location>
        <begin position="1"/>
        <end position="24"/>
    </location>
</feature>
<dbReference type="PANTHER" id="PTHR38591">
    <property type="entry name" value="HYDROLASE"/>
    <property type="match status" value="1"/>
</dbReference>
<evidence type="ECO:0000259" key="2">
    <source>
        <dbReference type="Pfam" id="PF07143"/>
    </source>
</evidence>
<gene>
    <name evidence="3" type="ORF">FN961_00935</name>
</gene>
<dbReference type="PANTHER" id="PTHR38591:SF1">
    <property type="entry name" value="BLL1000 PROTEIN"/>
    <property type="match status" value="1"/>
</dbReference>
<dbReference type="SUPFAM" id="SSF159245">
    <property type="entry name" value="AttH-like"/>
    <property type="match status" value="1"/>
</dbReference>
<dbReference type="InterPro" id="IPR010791">
    <property type="entry name" value="AttH_dom"/>
</dbReference>
<name>A0A553JUU2_SHEHA</name>
<accession>A0A553JUU2</accession>
<dbReference type="PROSITE" id="PS51257">
    <property type="entry name" value="PROKAR_LIPOPROTEIN"/>
    <property type="match status" value="1"/>
</dbReference>
<evidence type="ECO:0000313" key="4">
    <source>
        <dbReference type="Proteomes" id="UP000318126"/>
    </source>
</evidence>
<keyword evidence="4" id="KW-1185">Reference proteome</keyword>
<dbReference type="Pfam" id="PF17186">
    <property type="entry name" value="Lipocalin_9"/>
    <property type="match status" value="1"/>
</dbReference>
<proteinExistence type="predicted"/>
<feature type="chain" id="PRO_5021815009" evidence="1">
    <location>
        <begin position="25"/>
        <end position="388"/>
    </location>
</feature>
<keyword evidence="1" id="KW-0732">Signal</keyword>
<evidence type="ECO:0000256" key="1">
    <source>
        <dbReference type="SAM" id="SignalP"/>
    </source>
</evidence>
<feature type="domain" description="AttH" evidence="2">
    <location>
        <begin position="78"/>
        <end position="261"/>
    </location>
</feature>
<dbReference type="RefSeq" id="WP_143562672.1">
    <property type="nucleotide sequence ID" value="NZ_BMPL01000001.1"/>
</dbReference>
<dbReference type="InterPro" id="IPR023374">
    <property type="entry name" value="AttH-like_dom_sf"/>
</dbReference>
<organism evidence="3 4">
    <name type="scientific">Shewanella hanedai</name>
    <name type="common">Alteromonas hanedai</name>
    <dbReference type="NCBI Taxonomy" id="25"/>
    <lineage>
        <taxon>Bacteria</taxon>
        <taxon>Pseudomonadati</taxon>
        <taxon>Pseudomonadota</taxon>
        <taxon>Gammaproteobacteria</taxon>
        <taxon>Alteromonadales</taxon>
        <taxon>Shewanellaceae</taxon>
        <taxon>Shewanella</taxon>
    </lineage>
</organism>
<protein>
    <submittedName>
        <fullName evidence="3">Carotenoid 1,2-hydratase</fullName>
    </submittedName>
</protein>
<dbReference type="Proteomes" id="UP000318126">
    <property type="component" value="Unassembled WGS sequence"/>
</dbReference>
<comment type="caution">
    <text evidence="3">The sequence shown here is derived from an EMBL/GenBank/DDBJ whole genome shotgun (WGS) entry which is preliminary data.</text>
</comment>
<reference evidence="4" key="1">
    <citation type="submission" date="2019-07" db="EMBL/GenBank/DDBJ databases">
        <title>Shewanella sp. YLB-08 draft genomic sequence.</title>
        <authorList>
            <person name="Yu L."/>
        </authorList>
    </citation>
    <scope>NUCLEOTIDE SEQUENCE [LARGE SCALE GENOMIC DNA]</scope>
    <source>
        <strain evidence="4">JCM 20706</strain>
    </source>
</reference>
<sequence length="388" mass="43555">MIQLTKTIGLGLNLGLLLMLSACSEPQTSHQSISMGKLMGPTQNNDQTEGDATYTQVDKNRAIVFPQDHLSHPDFRQEWWYLTANLETAQGEKLGLQWTQFRIALTPENSTKIPIETLAAIKVTESDWVSKQIYMTHAAVTTKDEHFAEERWSRQHPQLADVSAEPLTIKIDDWQWTGTGNMLFPATLAVAGDQFSYQLTLDSSAPYQRQGEQGYSVKSADGSVASHYYSQPFIQISGQVTLQGESQSVTGKAWLDREWSSQFLNKTQAGWDWFALRLDDGSTLMLFQLRGQTDTDTHFYSGRRMFANGSGRNIASKEIAIKASSWHKIDSTRYPTSWQLNIPSENIDLEIDALNPNAKMPLSIPYWEGPVLISGSHKGEGYMELTGY</sequence>
<dbReference type="Gene3D" id="2.40.370.10">
    <property type="entry name" value="AttH-like domain"/>
    <property type="match status" value="2"/>
</dbReference>
<dbReference type="AlphaFoldDB" id="A0A553JUU2"/>
<dbReference type="OrthoDB" id="9770826at2"/>
<dbReference type="Pfam" id="PF07143">
    <property type="entry name" value="CrtC"/>
    <property type="match status" value="1"/>
</dbReference>
<evidence type="ECO:0000313" key="3">
    <source>
        <dbReference type="EMBL" id="TRY16227.1"/>
    </source>
</evidence>